<keyword evidence="3" id="KW-0812">Transmembrane</keyword>
<evidence type="ECO:0000313" key="4">
    <source>
        <dbReference type="EMBL" id="KAK8945899.1"/>
    </source>
</evidence>
<evidence type="ECO:0000256" key="3">
    <source>
        <dbReference type="SAM" id="Phobius"/>
    </source>
</evidence>
<keyword evidence="3" id="KW-0472">Membrane</keyword>
<organism evidence="4 5">
    <name type="scientific">Platanthera guangdongensis</name>
    <dbReference type="NCBI Taxonomy" id="2320717"/>
    <lineage>
        <taxon>Eukaryota</taxon>
        <taxon>Viridiplantae</taxon>
        <taxon>Streptophyta</taxon>
        <taxon>Embryophyta</taxon>
        <taxon>Tracheophyta</taxon>
        <taxon>Spermatophyta</taxon>
        <taxon>Magnoliopsida</taxon>
        <taxon>Liliopsida</taxon>
        <taxon>Asparagales</taxon>
        <taxon>Orchidaceae</taxon>
        <taxon>Orchidoideae</taxon>
        <taxon>Orchideae</taxon>
        <taxon>Orchidinae</taxon>
        <taxon>Platanthera</taxon>
    </lineage>
</organism>
<evidence type="ECO:0000256" key="2">
    <source>
        <dbReference type="RuleBase" id="RU003567"/>
    </source>
</evidence>
<proteinExistence type="inferred from homology"/>
<dbReference type="SUPFAM" id="SSF52096">
    <property type="entry name" value="ClpP/crotonase"/>
    <property type="match status" value="1"/>
</dbReference>
<dbReference type="InterPro" id="IPR001907">
    <property type="entry name" value="ClpP"/>
</dbReference>
<dbReference type="InterPro" id="IPR029045">
    <property type="entry name" value="ClpP/crotonase-like_dom_sf"/>
</dbReference>
<keyword evidence="3" id="KW-1133">Transmembrane helix</keyword>
<keyword evidence="5" id="KW-1185">Reference proteome</keyword>
<evidence type="ECO:0000256" key="1">
    <source>
        <dbReference type="ARBA" id="ARBA00007039"/>
    </source>
</evidence>
<comment type="similarity">
    <text evidence="1 2">Belongs to the peptidase S14 family.</text>
</comment>
<dbReference type="EMBL" id="JBBWWR010000017">
    <property type="protein sequence ID" value="KAK8945899.1"/>
    <property type="molecule type" value="Genomic_DNA"/>
</dbReference>
<protein>
    <recommendedName>
        <fullName evidence="2">ATP-dependent Clp protease proteolytic subunit</fullName>
    </recommendedName>
</protein>
<name>A0ABR2LNL0_9ASPA</name>
<dbReference type="PRINTS" id="PR00127">
    <property type="entry name" value="CLPPROTEASEP"/>
</dbReference>
<dbReference type="PANTHER" id="PTHR10381">
    <property type="entry name" value="ATP-DEPENDENT CLP PROTEASE PROTEOLYTIC SUBUNIT"/>
    <property type="match status" value="1"/>
</dbReference>
<dbReference type="Pfam" id="PF00574">
    <property type="entry name" value="CLP_protease"/>
    <property type="match status" value="1"/>
</dbReference>
<dbReference type="InterPro" id="IPR023562">
    <property type="entry name" value="ClpP/TepA"/>
</dbReference>
<dbReference type="Gene3D" id="3.90.226.10">
    <property type="entry name" value="2-enoyl-CoA Hydratase, Chain A, domain 1"/>
    <property type="match status" value="1"/>
</dbReference>
<feature type="transmembrane region" description="Helical" evidence="3">
    <location>
        <begin position="12"/>
        <end position="31"/>
    </location>
</feature>
<dbReference type="Proteomes" id="UP001412067">
    <property type="component" value="Unassembled WGS sequence"/>
</dbReference>
<comment type="caution">
    <text evidence="4">The sequence shown here is derived from an EMBL/GenBank/DDBJ whole genome shotgun (WGS) entry which is preliminary data.</text>
</comment>
<gene>
    <name evidence="4" type="ORF">KSP40_PGU000245</name>
</gene>
<sequence>MARFQRIRLIPATPILFSSTSPLLVLISIHLHSFTAMFSLSPFSSPLKFPLLPSSLSSSKTLTCWYLPSNTPPFRDSFVAYSVLSSSLPKEVSYGEAMLVSLYKLGLQRDASSFPPSSSPLYVAPPQTPATSMRGAESDVMGLLLRERIMFLGSGIDEFVADAIISQLMLLDAQDYTKDIRLFINSPGGSLRFDSCFPALFWHPLSMDLKNFFYGIVFF</sequence>
<reference evidence="4 5" key="1">
    <citation type="journal article" date="2022" name="Nat. Plants">
        <title>Genomes of leafy and leafless Platanthera orchids illuminate the evolution of mycoheterotrophy.</title>
        <authorList>
            <person name="Li M.H."/>
            <person name="Liu K.W."/>
            <person name="Li Z."/>
            <person name="Lu H.C."/>
            <person name="Ye Q.L."/>
            <person name="Zhang D."/>
            <person name="Wang J.Y."/>
            <person name="Li Y.F."/>
            <person name="Zhong Z.M."/>
            <person name="Liu X."/>
            <person name="Yu X."/>
            <person name="Liu D.K."/>
            <person name="Tu X.D."/>
            <person name="Liu B."/>
            <person name="Hao Y."/>
            <person name="Liao X.Y."/>
            <person name="Jiang Y.T."/>
            <person name="Sun W.H."/>
            <person name="Chen J."/>
            <person name="Chen Y.Q."/>
            <person name="Ai Y."/>
            <person name="Zhai J.W."/>
            <person name="Wu S.S."/>
            <person name="Zhou Z."/>
            <person name="Hsiao Y.Y."/>
            <person name="Wu W.L."/>
            <person name="Chen Y.Y."/>
            <person name="Lin Y.F."/>
            <person name="Hsu J.L."/>
            <person name="Li C.Y."/>
            <person name="Wang Z.W."/>
            <person name="Zhao X."/>
            <person name="Zhong W.Y."/>
            <person name="Ma X.K."/>
            <person name="Ma L."/>
            <person name="Huang J."/>
            <person name="Chen G.Z."/>
            <person name="Huang M.Z."/>
            <person name="Huang L."/>
            <person name="Peng D.H."/>
            <person name="Luo Y.B."/>
            <person name="Zou S.Q."/>
            <person name="Chen S.P."/>
            <person name="Lan S."/>
            <person name="Tsai W.C."/>
            <person name="Van de Peer Y."/>
            <person name="Liu Z.J."/>
        </authorList>
    </citation>
    <scope>NUCLEOTIDE SEQUENCE [LARGE SCALE GENOMIC DNA]</scope>
    <source>
        <strain evidence="4">Lor288</strain>
    </source>
</reference>
<accession>A0ABR2LNL0</accession>
<dbReference type="PANTHER" id="PTHR10381:SF24">
    <property type="entry name" value="ATP-DEPENDENT CLP PROTEASE PROTEOLYTIC SUBUNIT 4, CHLOROPLASTIC"/>
    <property type="match status" value="1"/>
</dbReference>
<evidence type="ECO:0000313" key="5">
    <source>
        <dbReference type="Proteomes" id="UP001412067"/>
    </source>
</evidence>